<evidence type="ECO:0000256" key="4">
    <source>
        <dbReference type="SAM" id="MobiDB-lite"/>
    </source>
</evidence>
<feature type="compositionally biased region" description="Polar residues" evidence="4">
    <location>
        <begin position="252"/>
        <end position="264"/>
    </location>
</feature>
<keyword evidence="6" id="KW-1185">Reference proteome</keyword>
<evidence type="ECO:0000313" key="5">
    <source>
        <dbReference type="EMBL" id="KAG0585438.1"/>
    </source>
</evidence>
<protein>
    <submittedName>
        <fullName evidence="5">Uncharacterized protein</fullName>
    </submittedName>
</protein>
<dbReference type="GO" id="GO:0000127">
    <property type="term" value="C:transcription factor TFIIIC complex"/>
    <property type="evidence" value="ECO:0007669"/>
    <property type="project" value="TreeGrafter"/>
</dbReference>
<accession>A0A8T0IRZ7</accession>
<evidence type="ECO:0000256" key="2">
    <source>
        <dbReference type="ARBA" id="ARBA00023163"/>
    </source>
</evidence>
<dbReference type="GO" id="GO:0006383">
    <property type="term" value="P:transcription by RNA polymerase III"/>
    <property type="evidence" value="ECO:0007669"/>
    <property type="project" value="TreeGrafter"/>
</dbReference>
<name>A0A8T0IRZ7_CERPU</name>
<dbReference type="InterPro" id="IPR052416">
    <property type="entry name" value="GTF3C_component"/>
</dbReference>
<sequence>MEKRRPDGGGANGDDGAMRWWSEISLQPDWLGECGFVDLTPELCYMAEDGEGDILGAASRPGLLLFGSEAVRNPSSGSKNDAEMRKTCADVIFYTGGSVWALDWCPRRSGWFSQNVRSEFLVVGAHPKQSPHHRLGEPLRGKGLLQIWAINLMPEKSSSVKANNGDLGRGMHKGQGRGPNRVRGQESRAASDDFSDDESNMSSSPVDTYTRGTGFNLTRGGREKARGRGRGRGRGKTHLMSEAEASDDENDVTTPGSPPETSNAWIKGRARASRTGGSREVEPSPSARKMPLSKSSVVLPKMVLGIAHEGEVTWDAKWRPVAVAGGASECTEGLDERECMRLGFLAVVLGDGSVQVFDVPLPTTREENGTMGGETEPLIVQMNPIFRSSDLQSNGHKSIPLSVEWSTWAPHDMLLVGCHDGTVAVFKVFPCSAPLQESRPLLFFTADFMTLRTVAWAPANCSGSAGKHLIATAGHSGWIRFWDLRDPYQPVYELQISRGVVTSIDWVSDPRCMLITMDDGSVRVLALDKAATDTAVTGKPYTGTPTQGLASYYASYYAMWGVHVSRFSGLVAYCGTDGNVLQFQLTEKALIKEGSRYRQPHFLCGVFAADAESGPMYIISQNLVPPSRAQKTVTNLPTPQFRRDFLTRRNSVLKSSGVGAGFIPSGNPLDMEKPGNKKKKAEEKPSGKSKKSKKSDTGDDAGEEPAEDSEAGDFQNPSDNVQNLPVRVVAVQRLRWNCNSGREKWLAYGGAAGIIRCQYVLSKQ</sequence>
<organism evidence="5 6">
    <name type="scientific">Ceratodon purpureus</name>
    <name type="common">Fire moss</name>
    <name type="synonym">Dicranum purpureum</name>
    <dbReference type="NCBI Taxonomy" id="3225"/>
    <lineage>
        <taxon>Eukaryota</taxon>
        <taxon>Viridiplantae</taxon>
        <taxon>Streptophyta</taxon>
        <taxon>Embryophyta</taxon>
        <taxon>Bryophyta</taxon>
        <taxon>Bryophytina</taxon>
        <taxon>Bryopsida</taxon>
        <taxon>Dicranidae</taxon>
        <taxon>Pseudoditrichales</taxon>
        <taxon>Ditrichaceae</taxon>
        <taxon>Ceratodon</taxon>
    </lineage>
</organism>
<feature type="compositionally biased region" description="Basic and acidic residues" evidence="4">
    <location>
        <begin position="670"/>
        <end position="686"/>
    </location>
</feature>
<dbReference type="InterPro" id="IPR015943">
    <property type="entry name" value="WD40/YVTN_repeat-like_dom_sf"/>
</dbReference>
<dbReference type="SUPFAM" id="SSF50978">
    <property type="entry name" value="WD40 repeat-like"/>
    <property type="match status" value="1"/>
</dbReference>
<feature type="region of interest" description="Disordered" evidence="4">
    <location>
        <begin position="158"/>
        <end position="293"/>
    </location>
</feature>
<feature type="compositionally biased region" description="Acidic residues" evidence="4">
    <location>
        <begin position="698"/>
        <end position="711"/>
    </location>
</feature>
<evidence type="ECO:0000313" key="6">
    <source>
        <dbReference type="Proteomes" id="UP000822688"/>
    </source>
</evidence>
<feature type="compositionally biased region" description="Basic residues" evidence="4">
    <location>
        <begin position="227"/>
        <end position="237"/>
    </location>
</feature>
<evidence type="ECO:0000256" key="1">
    <source>
        <dbReference type="ARBA" id="ARBA00004123"/>
    </source>
</evidence>
<feature type="compositionally biased region" description="Polar residues" evidence="4">
    <location>
        <begin position="200"/>
        <end position="216"/>
    </location>
</feature>
<dbReference type="AlphaFoldDB" id="A0A8T0IRZ7"/>
<keyword evidence="2" id="KW-0804">Transcription</keyword>
<feature type="region of interest" description="Disordered" evidence="4">
    <location>
        <begin position="657"/>
        <end position="720"/>
    </location>
</feature>
<proteinExistence type="predicted"/>
<reference evidence="5" key="1">
    <citation type="submission" date="2020-06" db="EMBL/GenBank/DDBJ databases">
        <title>WGS assembly of Ceratodon purpureus strain R40.</title>
        <authorList>
            <person name="Carey S.B."/>
            <person name="Jenkins J."/>
            <person name="Shu S."/>
            <person name="Lovell J.T."/>
            <person name="Sreedasyam A."/>
            <person name="Maumus F."/>
            <person name="Tiley G.P."/>
            <person name="Fernandez-Pozo N."/>
            <person name="Barry K."/>
            <person name="Chen C."/>
            <person name="Wang M."/>
            <person name="Lipzen A."/>
            <person name="Daum C."/>
            <person name="Saski C.A."/>
            <person name="Payton A.C."/>
            <person name="Mcbreen J.C."/>
            <person name="Conrad R.E."/>
            <person name="Kollar L.M."/>
            <person name="Olsson S."/>
            <person name="Huttunen S."/>
            <person name="Landis J.B."/>
            <person name="Wickett N.J."/>
            <person name="Johnson M.G."/>
            <person name="Rensing S.A."/>
            <person name="Grimwood J."/>
            <person name="Schmutz J."/>
            <person name="Mcdaniel S.F."/>
        </authorList>
    </citation>
    <scope>NUCLEOTIDE SEQUENCE</scope>
    <source>
        <strain evidence="5">R40</strain>
    </source>
</reference>
<dbReference type="InterPro" id="IPR036322">
    <property type="entry name" value="WD40_repeat_dom_sf"/>
</dbReference>
<keyword evidence="3" id="KW-0539">Nucleus</keyword>
<comment type="caution">
    <text evidence="5">The sequence shown here is derived from an EMBL/GenBank/DDBJ whole genome shotgun (WGS) entry which is preliminary data.</text>
</comment>
<evidence type="ECO:0000256" key="3">
    <source>
        <dbReference type="ARBA" id="ARBA00023242"/>
    </source>
</evidence>
<dbReference type="EMBL" id="CM026422">
    <property type="protein sequence ID" value="KAG0585438.1"/>
    <property type="molecule type" value="Genomic_DNA"/>
</dbReference>
<dbReference type="SMART" id="SM00320">
    <property type="entry name" value="WD40"/>
    <property type="match status" value="4"/>
</dbReference>
<dbReference type="PANTHER" id="PTHR15052:SF2">
    <property type="entry name" value="GENERAL TRANSCRIPTION FACTOR 3C POLYPEPTIDE 2"/>
    <property type="match status" value="1"/>
</dbReference>
<dbReference type="Proteomes" id="UP000822688">
    <property type="component" value="Chromosome 2"/>
</dbReference>
<dbReference type="PANTHER" id="PTHR15052">
    <property type="entry name" value="RNA POLYMERASE III TRANSCRIPTION INITIATION FACTOR COMPLEX SUBUNIT"/>
    <property type="match status" value="1"/>
</dbReference>
<comment type="subcellular location">
    <subcellularLocation>
        <location evidence="1">Nucleus</location>
    </subcellularLocation>
</comment>
<dbReference type="GO" id="GO:0005634">
    <property type="term" value="C:nucleus"/>
    <property type="evidence" value="ECO:0007669"/>
    <property type="project" value="UniProtKB-SubCell"/>
</dbReference>
<dbReference type="InterPro" id="IPR001680">
    <property type="entry name" value="WD40_rpt"/>
</dbReference>
<dbReference type="Gene3D" id="2.130.10.10">
    <property type="entry name" value="YVTN repeat-like/Quinoprotein amine dehydrogenase"/>
    <property type="match status" value="1"/>
</dbReference>
<gene>
    <name evidence="5" type="ORF">KC19_2G011500</name>
</gene>